<dbReference type="PANTHER" id="PTHR47969">
    <property type="entry name" value="CHROMOSOME-ASSOCIATED KINESIN KIF4A-RELATED"/>
    <property type="match status" value="1"/>
</dbReference>
<organism evidence="6 7">
    <name type="scientific">Hibiscus sabdariffa</name>
    <name type="common">roselle</name>
    <dbReference type="NCBI Taxonomy" id="183260"/>
    <lineage>
        <taxon>Eukaryota</taxon>
        <taxon>Viridiplantae</taxon>
        <taxon>Streptophyta</taxon>
        <taxon>Embryophyta</taxon>
        <taxon>Tracheophyta</taxon>
        <taxon>Spermatophyta</taxon>
        <taxon>Magnoliopsida</taxon>
        <taxon>eudicotyledons</taxon>
        <taxon>Gunneridae</taxon>
        <taxon>Pentapetalae</taxon>
        <taxon>rosids</taxon>
        <taxon>malvids</taxon>
        <taxon>Malvales</taxon>
        <taxon>Malvaceae</taxon>
        <taxon>Malvoideae</taxon>
        <taxon>Hibiscus</taxon>
    </lineage>
</organism>
<dbReference type="EMBL" id="JBBPBN010000001">
    <property type="protein sequence ID" value="KAK9046033.1"/>
    <property type="molecule type" value="Genomic_DNA"/>
</dbReference>
<keyword evidence="7" id="KW-1185">Reference proteome</keyword>
<comment type="subcellular location">
    <subcellularLocation>
        <location evidence="1">Cytoplasm</location>
    </subcellularLocation>
</comment>
<name>A0ABR2U8H1_9ROSI</name>
<keyword evidence="2" id="KW-0963">Cytoplasm</keyword>
<dbReference type="SUPFAM" id="SSF52540">
    <property type="entry name" value="P-loop containing nucleoside triphosphate hydrolases"/>
    <property type="match status" value="1"/>
</dbReference>
<dbReference type="InterPro" id="IPR027417">
    <property type="entry name" value="P-loop_NTPase"/>
</dbReference>
<comment type="caution">
    <text evidence="6">The sequence shown here is derived from an EMBL/GenBank/DDBJ whole genome shotgun (WGS) entry which is preliminary data.</text>
</comment>
<keyword evidence="4" id="KW-0067">ATP-binding</keyword>
<protein>
    <recommendedName>
        <fullName evidence="8">Kinesin motor domain-containing protein</fullName>
    </recommendedName>
</protein>
<evidence type="ECO:0000313" key="7">
    <source>
        <dbReference type="Proteomes" id="UP001396334"/>
    </source>
</evidence>
<dbReference type="Gene3D" id="3.40.850.10">
    <property type="entry name" value="Kinesin motor domain"/>
    <property type="match status" value="1"/>
</dbReference>
<evidence type="ECO:0000313" key="6">
    <source>
        <dbReference type="EMBL" id="KAK9046033.1"/>
    </source>
</evidence>
<evidence type="ECO:0000256" key="4">
    <source>
        <dbReference type="ARBA" id="ARBA00022840"/>
    </source>
</evidence>
<gene>
    <name evidence="6" type="ORF">V6N11_051935</name>
</gene>
<keyword evidence="3" id="KW-0547">Nucleotide-binding</keyword>
<accession>A0ABR2U8H1</accession>
<reference evidence="6 7" key="1">
    <citation type="journal article" date="2024" name="G3 (Bethesda)">
        <title>Genome assembly of Hibiscus sabdariffa L. provides insights into metabolisms of medicinal natural products.</title>
        <authorList>
            <person name="Kim T."/>
        </authorList>
    </citation>
    <scope>NUCLEOTIDE SEQUENCE [LARGE SCALE GENOMIC DNA]</scope>
    <source>
        <strain evidence="6">TK-2024</strain>
        <tissue evidence="6">Old leaves</tissue>
    </source>
</reference>
<evidence type="ECO:0000256" key="3">
    <source>
        <dbReference type="ARBA" id="ARBA00022741"/>
    </source>
</evidence>
<dbReference type="InterPro" id="IPR036961">
    <property type="entry name" value="Kinesin_motor_dom_sf"/>
</dbReference>
<dbReference type="Proteomes" id="UP001396334">
    <property type="component" value="Unassembled WGS sequence"/>
</dbReference>
<sequence length="73" mass="8438">MCKLNPIPGDGSPNDITSEEYLCAKLHLVDLAGSKRAKRIGSDGMDFKEGCFLWARFTWWQQHNCDDRYCHLF</sequence>
<evidence type="ECO:0000256" key="2">
    <source>
        <dbReference type="ARBA" id="ARBA00022490"/>
    </source>
</evidence>
<dbReference type="InterPro" id="IPR027640">
    <property type="entry name" value="Kinesin-like_fam"/>
</dbReference>
<keyword evidence="5" id="KW-0175">Coiled coil</keyword>
<proteinExistence type="predicted"/>
<dbReference type="PANTHER" id="PTHR47969:SF15">
    <property type="entry name" value="CHROMOSOME-ASSOCIATED KINESIN KIF4A-RELATED"/>
    <property type="match status" value="1"/>
</dbReference>
<evidence type="ECO:0000256" key="5">
    <source>
        <dbReference type="ARBA" id="ARBA00023054"/>
    </source>
</evidence>
<evidence type="ECO:0000256" key="1">
    <source>
        <dbReference type="ARBA" id="ARBA00004496"/>
    </source>
</evidence>
<evidence type="ECO:0008006" key="8">
    <source>
        <dbReference type="Google" id="ProtNLM"/>
    </source>
</evidence>